<feature type="domain" description="Ig-like" evidence="4">
    <location>
        <begin position="153"/>
        <end position="228"/>
    </location>
</feature>
<keyword evidence="3" id="KW-0472">Membrane</keyword>
<evidence type="ECO:0000256" key="1">
    <source>
        <dbReference type="ARBA" id="ARBA00022729"/>
    </source>
</evidence>
<keyword evidence="1" id="KW-0732">Signal</keyword>
<dbReference type="InterPro" id="IPR013783">
    <property type="entry name" value="Ig-like_fold"/>
</dbReference>
<dbReference type="SUPFAM" id="SSF48726">
    <property type="entry name" value="Immunoglobulin"/>
    <property type="match status" value="4"/>
</dbReference>
<dbReference type="GO" id="GO:0007166">
    <property type="term" value="P:cell surface receptor signaling pathway"/>
    <property type="evidence" value="ECO:0007669"/>
    <property type="project" value="TreeGrafter"/>
</dbReference>
<dbReference type="PROSITE" id="PS50835">
    <property type="entry name" value="IG_LIKE"/>
    <property type="match status" value="4"/>
</dbReference>
<feature type="domain" description="Ig-like" evidence="4">
    <location>
        <begin position="1"/>
        <end position="54"/>
    </location>
</feature>
<dbReference type="Pfam" id="PF13895">
    <property type="entry name" value="Ig_2"/>
    <property type="match status" value="3"/>
</dbReference>
<dbReference type="AlphaFoldDB" id="A0A2G9RHI8"/>
<dbReference type="Proteomes" id="UP000228934">
    <property type="component" value="Unassembled WGS sequence"/>
</dbReference>
<dbReference type="InterPro" id="IPR036179">
    <property type="entry name" value="Ig-like_dom_sf"/>
</dbReference>
<evidence type="ECO:0000313" key="5">
    <source>
        <dbReference type="EMBL" id="PIO27304.1"/>
    </source>
</evidence>
<dbReference type="EMBL" id="KV938852">
    <property type="protein sequence ID" value="PIO27304.1"/>
    <property type="molecule type" value="Genomic_DNA"/>
</dbReference>
<dbReference type="InterPro" id="IPR050488">
    <property type="entry name" value="Ig_Fc_receptor"/>
</dbReference>
<dbReference type="OrthoDB" id="10012075at2759"/>
<proteinExistence type="predicted"/>
<keyword evidence="6" id="KW-1185">Reference proteome</keyword>
<dbReference type="PANTHER" id="PTHR11481">
    <property type="entry name" value="IMMUNOGLOBULIN FC RECEPTOR"/>
    <property type="match status" value="1"/>
</dbReference>
<organism evidence="5 6">
    <name type="scientific">Aquarana catesbeiana</name>
    <name type="common">American bullfrog</name>
    <name type="synonym">Rana catesbeiana</name>
    <dbReference type="NCBI Taxonomy" id="8400"/>
    <lineage>
        <taxon>Eukaryota</taxon>
        <taxon>Metazoa</taxon>
        <taxon>Chordata</taxon>
        <taxon>Craniata</taxon>
        <taxon>Vertebrata</taxon>
        <taxon>Euteleostomi</taxon>
        <taxon>Amphibia</taxon>
        <taxon>Batrachia</taxon>
        <taxon>Anura</taxon>
        <taxon>Neobatrachia</taxon>
        <taxon>Ranoidea</taxon>
        <taxon>Ranidae</taxon>
        <taxon>Aquarana</taxon>
    </lineage>
</organism>
<dbReference type="GO" id="GO:0004888">
    <property type="term" value="F:transmembrane signaling receptor activity"/>
    <property type="evidence" value="ECO:0007669"/>
    <property type="project" value="TreeGrafter"/>
</dbReference>
<keyword evidence="3" id="KW-0812">Transmembrane</keyword>
<evidence type="ECO:0000256" key="2">
    <source>
        <dbReference type="ARBA" id="ARBA00023157"/>
    </source>
</evidence>
<sequence length="365" mass="41624">MESTETRNGKYKWYKNGVQQSARHQSIYIRFASLQDSGSYQCQINDSERSDPVSLFVKTEGVILQAPNSVFEGEPLHLRCHSDSGDDHENQNITFFKNGKVIQTSDQNFNFYVSRVTVDITGRYHCEKKLDFTSDQIQSEETVIDVKEVFYSPEIKMAPYPMVEGDHVTLTCETSPYKQMIVLKFAFYRDGQNIQKFGLSNQYGVQSAQLEDSGNYSCEVKTSDDSITKTSKGINLLIQSLFSMPKINITSYPITEDDNMTLTCHTSLSPLREKTELQFAFYRNDQIVKNFSKSCQYAVQLKDSGNYFCEVKAPNNNVKKRSDVATQRRIEKQDGYNLQNIIRLVLSGLIIIALAVILSDYVKTS</sequence>
<evidence type="ECO:0000256" key="3">
    <source>
        <dbReference type="SAM" id="Phobius"/>
    </source>
</evidence>
<dbReference type="InterPro" id="IPR007110">
    <property type="entry name" value="Ig-like_dom"/>
</dbReference>
<keyword evidence="3" id="KW-1133">Transmembrane helix</keyword>
<accession>A0A2G9RHI8</accession>
<protein>
    <recommendedName>
        <fullName evidence="4">Ig-like domain-containing protein</fullName>
    </recommendedName>
</protein>
<dbReference type="PANTHER" id="PTHR11481:SF64">
    <property type="entry name" value="FC RECEPTOR-LIKE PROTEIN 4"/>
    <property type="match status" value="1"/>
</dbReference>
<feature type="transmembrane region" description="Helical" evidence="3">
    <location>
        <begin position="341"/>
        <end position="362"/>
    </location>
</feature>
<dbReference type="InterPro" id="IPR003599">
    <property type="entry name" value="Ig_sub"/>
</dbReference>
<dbReference type="GO" id="GO:0006955">
    <property type="term" value="P:immune response"/>
    <property type="evidence" value="ECO:0007669"/>
    <property type="project" value="TreeGrafter"/>
</dbReference>
<name>A0A2G9RHI8_AQUCT</name>
<dbReference type="SMART" id="SM00409">
    <property type="entry name" value="IG"/>
    <property type="match status" value="3"/>
</dbReference>
<gene>
    <name evidence="5" type="ORF">AB205_0019690</name>
</gene>
<feature type="domain" description="Ig-like" evidence="4">
    <location>
        <begin position="59"/>
        <end position="144"/>
    </location>
</feature>
<evidence type="ECO:0000313" key="6">
    <source>
        <dbReference type="Proteomes" id="UP000228934"/>
    </source>
</evidence>
<dbReference type="Gene3D" id="2.60.40.10">
    <property type="entry name" value="Immunoglobulins"/>
    <property type="match status" value="4"/>
</dbReference>
<keyword evidence="2" id="KW-1015">Disulfide bond</keyword>
<feature type="domain" description="Ig-like" evidence="4">
    <location>
        <begin position="245"/>
        <end position="325"/>
    </location>
</feature>
<evidence type="ECO:0000259" key="4">
    <source>
        <dbReference type="PROSITE" id="PS50835"/>
    </source>
</evidence>
<dbReference type="GO" id="GO:0009897">
    <property type="term" value="C:external side of plasma membrane"/>
    <property type="evidence" value="ECO:0007669"/>
    <property type="project" value="TreeGrafter"/>
</dbReference>
<reference evidence="6" key="1">
    <citation type="journal article" date="2017" name="Nat. Commun.">
        <title>The North American bullfrog draft genome provides insight into hormonal regulation of long noncoding RNA.</title>
        <authorList>
            <person name="Hammond S.A."/>
            <person name="Warren R.L."/>
            <person name="Vandervalk B.P."/>
            <person name="Kucuk E."/>
            <person name="Khan H."/>
            <person name="Gibb E.A."/>
            <person name="Pandoh P."/>
            <person name="Kirk H."/>
            <person name="Zhao Y."/>
            <person name="Jones M."/>
            <person name="Mungall A.J."/>
            <person name="Coope R."/>
            <person name="Pleasance S."/>
            <person name="Moore R.A."/>
            <person name="Holt R.A."/>
            <person name="Round J.M."/>
            <person name="Ohora S."/>
            <person name="Walle B.V."/>
            <person name="Veldhoen N."/>
            <person name="Helbing C.C."/>
            <person name="Birol I."/>
        </authorList>
    </citation>
    <scope>NUCLEOTIDE SEQUENCE [LARGE SCALE GENOMIC DNA]</scope>
</reference>